<evidence type="ECO:0000313" key="3">
    <source>
        <dbReference type="Proteomes" id="UP000182444"/>
    </source>
</evidence>
<dbReference type="Proteomes" id="UP000182444">
    <property type="component" value="Chromosome 1A"/>
</dbReference>
<evidence type="ECO:0000313" key="2">
    <source>
        <dbReference type="EMBL" id="AOW00535.1"/>
    </source>
</evidence>
<dbReference type="VEuPathDB" id="FungiDB:YALI1_A11723g"/>
<evidence type="ECO:0000256" key="1">
    <source>
        <dbReference type="SAM" id="Phobius"/>
    </source>
</evidence>
<dbReference type="KEGG" id="yli:90949378"/>
<sequence length="230" mass="27389">MTTFLQLQVQECFLNPRFQKQEIQNRLNQRNLLVVEVEKHSLEIKRLQKCEVDTTAKDEAHKHYRIAYHDWKQEYFVKKAYKEVQGRRHQRGPSHYFPFTTFIKDIKDMANDIRNLMHGHSAIKANIPGLLIWFITNFFLTDDLLSSYLVFKRRHTNIMERKLSEISPSSHNGVKIFQWVERIREPDNIEGSILSWVCFMSRVDHGHLIVRNFLIDKGNSDCISVTRDCR</sequence>
<feature type="transmembrane region" description="Helical" evidence="1">
    <location>
        <begin position="130"/>
        <end position="151"/>
    </location>
</feature>
<protein>
    <submittedName>
        <fullName evidence="2">Uncharacterized protein</fullName>
    </submittedName>
</protein>
<accession>A0A1D8N4I5</accession>
<dbReference type="RefSeq" id="XP_065950127.2">
    <property type="nucleotide sequence ID" value="XM_066094055.2"/>
</dbReference>
<proteinExistence type="predicted"/>
<dbReference type="AlphaFoldDB" id="A0A1D8N4I5"/>
<keyword evidence="1" id="KW-1133">Transmembrane helix</keyword>
<keyword evidence="1" id="KW-0472">Membrane</keyword>
<name>A0A1D8N4I5_YARLL</name>
<keyword evidence="1" id="KW-0812">Transmembrane</keyword>
<organism evidence="2 3">
    <name type="scientific">Yarrowia lipolytica</name>
    <name type="common">Candida lipolytica</name>
    <dbReference type="NCBI Taxonomy" id="4952"/>
    <lineage>
        <taxon>Eukaryota</taxon>
        <taxon>Fungi</taxon>
        <taxon>Dikarya</taxon>
        <taxon>Ascomycota</taxon>
        <taxon>Saccharomycotina</taxon>
        <taxon>Dipodascomycetes</taxon>
        <taxon>Dipodascales</taxon>
        <taxon>Dipodascales incertae sedis</taxon>
        <taxon>Yarrowia</taxon>
    </lineage>
</organism>
<dbReference type="GeneID" id="90949378"/>
<reference evidence="2 3" key="1">
    <citation type="journal article" date="2016" name="PLoS ONE">
        <title>Sequence Assembly of Yarrowia lipolytica Strain W29/CLIB89 Shows Transposable Element Diversity.</title>
        <authorList>
            <person name="Magnan C."/>
            <person name="Yu J."/>
            <person name="Chang I."/>
            <person name="Jahn E."/>
            <person name="Kanomata Y."/>
            <person name="Wu J."/>
            <person name="Zeller M."/>
            <person name="Oakes M."/>
            <person name="Baldi P."/>
            <person name="Sandmeyer S."/>
        </authorList>
    </citation>
    <scope>NUCLEOTIDE SEQUENCE [LARGE SCALE GENOMIC DNA]</scope>
    <source>
        <strain evidence="3">CLIB89(W29)</strain>
    </source>
</reference>
<gene>
    <name evidence="2" type="ORF">YALI1_A11723g</name>
</gene>
<dbReference type="EMBL" id="CP017553">
    <property type="protein sequence ID" value="AOW00535.1"/>
    <property type="molecule type" value="Genomic_DNA"/>
</dbReference>